<comment type="caution">
    <text evidence="3">The sequence shown here is derived from an EMBL/GenBank/DDBJ whole genome shotgun (WGS) entry which is preliminary data.</text>
</comment>
<dbReference type="EMBL" id="BAAARI010000012">
    <property type="protein sequence ID" value="GAA2580550.1"/>
    <property type="molecule type" value="Genomic_DNA"/>
</dbReference>
<sequence length="176" mass="17717">MKKIFYGLMMTLSGLVLLMSWRTSWGEQITAADATAGSTGLTGQSSSSGSTATGSGSASGSSSATGSDSASGSGSASSATATRLADGTYTGDAVSTRYGNVQVSVTVAGGVITSVDVPQYPDSNGRDQQINARAIPTLVSETLDAQSAQIRMVSGATYTSQGYTRSLQSALDRAQS</sequence>
<dbReference type="Gene3D" id="3.90.1010.20">
    <property type="match status" value="1"/>
</dbReference>
<gene>
    <name evidence="3" type="ORF">GCM10009862_19680</name>
</gene>
<name>A0ABP6BPR1_9MICO</name>
<evidence type="ECO:0000313" key="4">
    <source>
        <dbReference type="Proteomes" id="UP001500274"/>
    </source>
</evidence>
<proteinExistence type="predicted"/>
<dbReference type="Proteomes" id="UP001500274">
    <property type="component" value="Unassembled WGS sequence"/>
</dbReference>
<evidence type="ECO:0000313" key="3">
    <source>
        <dbReference type="EMBL" id="GAA2580550.1"/>
    </source>
</evidence>
<feature type="region of interest" description="Disordered" evidence="1">
    <location>
        <begin position="36"/>
        <end position="81"/>
    </location>
</feature>
<dbReference type="SMART" id="SM00900">
    <property type="entry name" value="FMN_bind"/>
    <property type="match status" value="1"/>
</dbReference>
<dbReference type="RefSeq" id="WP_344229047.1">
    <property type="nucleotide sequence ID" value="NZ_BAAARI010000012.1"/>
</dbReference>
<organism evidence="3 4">
    <name type="scientific">Microbacterium binotii</name>
    <dbReference type="NCBI Taxonomy" id="462710"/>
    <lineage>
        <taxon>Bacteria</taxon>
        <taxon>Bacillati</taxon>
        <taxon>Actinomycetota</taxon>
        <taxon>Actinomycetes</taxon>
        <taxon>Micrococcales</taxon>
        <taxon>Microbacteriaceae</taxon>
        <taxon>Microbacterium</taxon>
    </lineage>
</organism>
<keyword evidence="4" id="KW-1185">Reference proteome</keyword>
<evidence type="ECO:0000259" key="2">
    <source>
        <dbReference type="SMART" id="SM00900"/>
    </source>
</evidence>
<dbReference type="InterPro" id="IPR007329">
    <property type="entry name" value="FMN-bd"/>
</dbReference>
<protein>
    <recommendedName>
        <fullName evidence="2">FMN-binding domain-containing protein</fullName>
    </recommendedName>
</protein>
<evidence type="ECO:0000256" key="1">
    <source>
        <dbReference type="SAM" id="MobiDB-lite"/>
    </source>
</evidence>
<feature type="domain" description="FMN-binding" evidence="2">
    <location>
        <begin position="97"/>
        <end position="174"/>
    </location>
</feature>
<accession>A0ABP6BPR1</accession>
<reference evidence="4" key="1">
    <citation type="journal article" date="2019" name="Int. J. Syst. Evol. Microbiol.">
        <title>The Global Catalogue of Microorganisms (GCM) 10K type strain sequencing project: providing services to taxonomists for standard genome sequencing and annotation.</title>
        <authorList>
            <consortium name="The Broad Institute Genomics Platform"/>
            <consortium name="The Broad Institute Genome Sequencing Center for Infectious Disease"/>
            <person name="Wu L."/>
            <person name="Ma J."/>
        </authorList>
    </citation>
    <scope>NUCLEOTIDE SEQUENCE [LARGE SCALE GENOMIC DNA]</scope>
    <source>
        <strain evidence="4">JCM 16365</strain>
    </source>
</reference>
<dbReference type="Pfam" id="PF04205">
    <property type="entry name" value="FMN_bind"/>
    <property type="match status" value="1"/>
</dbReference>